<proteinExistence type="predicted"/>
<sequence>MPWTQLCLTRRRGELYGSVLQCWVLCRTGVLLLTMETWNLRKQLQRSL</sequence>
<accession>A0A3P6EKH2</accession>
<dbReference type="AlphaFoldDB" id="A0A3P6EKH2"/>
<gene>
    <name evidence="1" type="ORF">BOLC9T59608H</name>
</gene>
<evidence type="ECO:0000313" key="1">
    <source>
        <dbReference type="EMBL" id="VDD34285.1"/>
    </source>
</evidence>
<dbReference type="EMBL" id="LR031875">
    <property type="protein sequence ID" value="VDD34285.1"/>
    <property type="molecule type" value="Genomic_DNA"/>
</dbReference>
<reference evidence="1" key="1">
    <citation type="submission" date="2018-11" db="EMBL/GenBank/DDBJ databases">
        <authorList>
            <consortium name="Genoscope - CEA"/>
            <person name="William W."/>
        </authorList>
    </citation>
    <scope>NUCLEOTIDE SEQUENCE</scope>
</reference>
<protein>
    <submittedName>
        <fullName evidence="1">Uncharacterized protein</fullName>
    </submittedName>
</protein>
<name>A0A3P6EKH2_BRAOL</name>
<organism evidence="1">
    <name type="scientific">Brassica oleracea</name>
    <name type="common">Wild cabbage</name>
    <dbReference type="NCBI Taxonomy" id="3712"/>
    <lineage>
        <taxon>Eukaryota</taxon>
        <taxon>Viridiplantae</taxon>
        <taxon>Streptophyta</taxon>
        <taxon>Embryophyta</taxon>
        <taxon>Tracheophyta</taxon>
        <taxon>Spermatophyta</taxon>
        <taxon>Magnoliopsida</taxon>
        <taxon>eudicotyledons</taxon>
        <taxon>Gunneridae</taxon>
        <taxon>Pentapetalae</taxon>
        <taxon>rosids</taxon>
        <taxon>malvids</taxon>
        <taxon>Brassicales</taxon>
        <taxon>Brassicaceae</taxon>
        <taxon>Brassiceae</taxon>
        <taxon>Brassica</taxon>
    </lineage>
</organism>